<feature type="compositionally biased region" description="Low complexity" evidence="8">
    <location>
        <begin position="52"/>
        <end position="79"/>
    </location>
</feature>
<evidence type="ECO:0000256" key="6">
    <source>
        <dbReference type="ARBA" id="ARBA00023230"/>
    </source>
</evidence>
<evidence type="ECO:0000259" key="9">
    <source>
        <dbReference type="PROSITE" id="PS50217"/>
    </source>
</evidence>
<name>A0A8K0SL63_9HYPO</name>
<dbReference type="AlphaFoldDB" id="A0A8K0SL63"/>
<reference evidence="10" key="1">
    <citation type="journal article" date="2021" name="Nat. Commun.">
        <title>Genetic determinants of endophytism in the Arabidopsis root mycobiome.</title>
        <authorList>
            <person name="Mesny F."/>
            <person name="Miyauchi S."/>
            <person name="Thiergart T."/>
            <person name="Pickel B."/>
            <person name="Atanasova L."/>
            <person name="Karlsson M."/>
            <person name="Huettel B."/>
            <person name="Barry K.W."/>
            <person name="Haridas S."/>
            <person name="Chen C."/>
            <person name="Bauer D."/>
            <person name="Andreopoulos W."/>
            <person name="Pangilinan J."/>
            <person name="LaButti K."/>
            <person name="Riley R."/>
            <person name="Lipzen A."/>
            <person name="Clum A."/>
            <person name="Drula E."/>
            <person name="Henrissat B."/>
            <person name="Kohler A."/>
            <person name="Grigoriev I.V."/>
            <person name="Martin F.M."/>
            <person name="Hacquard S."/>
        </authorList>
    </citation>
    <scope>NUCLEOTIDE SEQUENCE</scope>
    <source>
        <strain evidence="10">MPI-CAGE-CH-0235</strain>
    </source>
</reference>
<feature type="region of interest" description="Disordered" evidence="8">
    <location>
        <begin position="206"/>
        <end position="255"/>
    </location>
</feature>
<evidence type="ECO:0000256" key="3">
    <source>
        <dbReference type="ARBA" id="ARBA00023015"/>
    </source>
</evidence>
<accession>A0A8K0SL63</accession>
<comment type="subcellular location">
    <subcellularLocation>
        <location evidence="1">Nucleus</location>
    </subcellularLocation>
</comment>
<keyword evidence="5" id="KW-0804">Transcription</keyword>
<feature type="compositionally biased region" description="Polar residues" evidence="8">
    <location>
        <begin position="11"/>
        <end position="34"/>
    </location>
</feature>
<evidence type="ECO:0000313" key="11">
    <source>
        <dbReference type="Proteomes" id="UP000813444"/>
    </source>
</evidence>
<dbReference type="SUPFAM" id="SSF57959">
    <property type="entry name" value="Leucine zipper domain"/>
    <property type="match status" value="1"/>
</dbReference>
<feature type="domain" description="BZIP" evidence="9">
    <location>
        <begin position="115"/>
        <end position="172"/>
    </location>
</feature>
<dbReference type="InterPro" id="IPR046347">
    <property type="entry name" value="bZIP_sf"/>
</dbReference>
<keyword evidence="4" id="KW-0238">DNA-binding</keyword>
<evidence type="ECO:0000256" key="2">
    <source>
        <dbReference type="ARBA" id="ARBA00007163"/>
    </source>
</evidence>
<dbReference type="InterPro" id="IPR004827">
    <property type="entry name" value="bZIP"/>
</dbReference>
<protein>
    <recommendedName>
        <fullName evidence="9">BZIP domain-containing protein</fullName>
    </recommendedName>
</protein>
<proteinExistence type="inferred from homology"/>
<dbReference type="EMBL" id="JAGPNK010000015">
    <property type="protein sequence ID" value="KAH7308683.1"/>
    <property type="molecule type" value="Genomic_DNA"/>
</dbReference>
<keyword evidence="3" id="KW-0805">Transcription regulation</keyword>
<dbReference type="Gene3D" id="1.20.5.170">
    <property type="match status" value="1"/>
</dbReference>
<feature type="region of interest" description="Disordered" evidence="8">
    <location>
        <begin position="1"/>
        <end position="137"/>
    </location>
</feature>
<organism evidence="10 11">
    <name type="scientific">Stachybotrys elegans</name>
    <dbReference type="NCBI Taxonomy" id="80388"/>
    <lineage>
        <taxon>Eukaryota</taxon>
        <taxon>Fungi</taxon>
        <taxon>Dikarya</taxon>
        <taxon>Ascomycota</taxon>
        <taxon>Pezizomycotina</taxon>
        <taxon>Sordariomycetes</taxon>
        <taxon>Hypocreomycetidae</taxon>
        <taxon>Hypocreales</taxon>
        <taxon>Stachybotryaceae</taxon>
        <taxon>Stachybotrys</taxon>
    </lineage>
</organism>
<evidence type="ECO:0000256" key="4">
    <source>
        <dbReference type="ARBA" id="ARBA00023125"/>
    </source>
</evidence>
<evidence type="ECO:0000256" key="1">
    <source>
        <dbReference type="ARBA" id="ARBA00004123"/>
    </source>
</evidence>
<dbReference type="GO" id="GO:0005634">
    <property type="term" value="C:nucleus"/>
    <property type="evidence" value="ECO:0007669"/>
    <property type="project" value="UniProtKB-SubCell"/>
</dbReference>
<evidence type="ECO:0000313" key="10">
    <source>
        <dbReference type="EMBL" id="KAH7308683.1"/>
    </source>
</evidence>
<dbReference type="GO" id="GO:0045944">
    <property type="term" value="P:positive regulation of transcription by RNA polymerase II"/>
    <property type="evidence" value="ECO:0007669"/>
    <property type="project" value="InterPro"/>
</dbReference>
<feature type="compositionally biased region" description="Polar residues" evidence="8">
    <location>
        <begin position="238"/>
        <end position="255"/>
    </location>
</feature>
<dbReference type="PANTHER" id="PTHR46714">
    <property type="entry name" value="TRANSCRIPTIONAL ACTIVATOR HAC1"/>
    <property type="match status" value="1"/>
</dbReference>
<evidence type="ECO:0000256" key="8">
    <source>
        <dbReference type="SAM" id="MobiDB-lite"/>
    </source>
</evidence>
<feature type="compositionally biased region" description="Basic and acidic residues" evidence="8">
    <location>
        <begin position="109"/>
        <end position="123"/>
    </location>
</feature>
<dbReference type="GO" id="GO:0000981">
    <property type="term" value="F:DNA-binding transcription factor activity, RNA polymerase II-specific"/>
    <property type="evidence" value="ECO:0007669"/>
    <property type="project" value="InterPro"/>
</dbReference>
<dbReference type="InterPro" id="IPR044280">
    <property type="entry name" value="Hac1/HY5"/>
</dbReference>
<keyword evidence="11" id="KW-1185">Reference proteome</keyword>
<dbReference type="OrthoDB" id="674948at2759"/>
<comment type="caution">
    <text evidence="10">The sequence shown here is derived from an EMBL/GenBank/DDBJ whole genome shotgun (WGS) entry which is preliminary data.</text>
</comment>
<dbReference type="Proteomes" id="UP000813444">
    <property type="component" value="Unassembled WGS sequence"/>
</dbReference>
<dbReference type="CDD" id="cd14710">
    <property type="entry name" value="bZIP_HAC1-like"/>
    <property type="match status" value="1"/>
</dbReference>
<dbReference type="SMART" id="SM00338">
    <property type="entry name" value="BRLZ"/>
    <property type="match status" value="1"/>
</dbReference>
<dbReference type="PANTHER" id="PTHR46714:SF6">
    <property type="entry name" value="TRANSCRIPTIONAL ACTIVATOR HAC1"/>
    <property type="match status" value="1"/>
</dbReference>
<evidence type="ECO:0000256" key="7">
    <source>
        <dbReference type="ARBA" id="ARBA00023242"/>
    </source>
</evidence>
<evidence type="ECO:0000256" key="5">
    <source>
        <dbReference type="ARBA" id="ARBA00023163"/>
    </source>
</evidence>
<dbReference type="PROSITE" id="PS50217">
    <property type="entry name" value="BZIP"/>
    <property type="match status" value="1"/>
</dbReference>
<comment type="similarity">
    <text evidence="2">Belongs to the bZIP family.</text>
</comment>
<keyword evidence="7" id="KW-0539">Nucleus</keyword>
<dbReference type="GO" id="GO:0003677">
    <property type="term" value="F:DNA binding"/>
    <property type="evidence" value="ECO:0007669"/>
    <property type="project" value="UniProtKB-KW"/>
</dbReference>
<keyword evidence="6" id="KW-0834">Unfolded protein response</keyword>
<gene>
    <name evidence="10" type="ORF">B0I35DRAFT_483207</name>
</gene>
<dbReference type="GO" id="GO:0006986">
    <property type="term" value="P:response to unfolded protein"/>
    <property type="evidence" value="ECO:0007669"/>
    <property type="project" value="UniProtKB-KW"/>
</dbReference>
<feature type="compositionally biased region" description="Polar residues" evidence="8">
    <location>
        <begin position="206"/>
        <end position="221"/>
    </location>
</feature>
<sequence length="371" mass="39909">MPLEASPCESFVSSPGENYSSLFAATTPSASGDTMNPLEMMTPRSFSEESSKGSLSFIPEETSSPAATTDASPAASSTKTESKPAKKRKSWGQVLPEPKTNLPPRKRAKTEDEKEQRRVERVLRNRRAAQSSRERKRLEVEALEQRNKELEALLAQVQADNARLIEELASVRGTSPSAGIHSSSSFTSFGSNPVTLSQPLFASQNGVQSNSNTFQTVNPASLSPELGPVPDSTEEDNTTSPESQSPEQNLTTSSDLTQRAAQFDAGTSTLDSPLATPEDITFDICHDFSMSSCDSKTFIGALATPDSSVDGDDFVLNDSASIPHHSAIDLFDINDFFDDSLPVGTDLTSNSNTAAEQIHDLSVFDTENQDS</sequence>